<gene>
    <name evidence="5" type="ORF">ACFOLH_16060</name>
</gene>
<feature type="domain" description="Glycosyl transferase family 1" evidence="3">
    <location>
        <begin position="239"/>
        <end position="377"/>
    </location>
</feature>
<proteinExistence type="predicted"/>
<dbReference type="Pfam" id="PF13439">
    <property type="entry name" value="Glyco_transf_4"/>
    <property type="match status" value="1"/>
</dbReference>
<name>A0ABV7WJQ0_9MICO</name>
<dbReference type="EMBL" id="JBHRWW010000013">
    <property type="protein sequence ID" value="MFC3689865.1"/>
    <property type="molecule type" value="Genomic_DNA"/>
</dbReference>
<evidence type="ECO:0000256" key="1">
    <source>
        <dbReference type="ARBA" id="ARBA00022676"/>
    </source>
</evidence>
<evidence type="ECO:0000313" key="5">
    <source>
        <dbReference type="EMBL" id="MFC3689865.1"/>
    </source>
</evidence>
<keyword evidence="6" id="KW-1185">Reference proteome</keyword>
<evidence type="ECO:0000259" key="3">
    <source>
        <dbReference type="Pfam" id="PF00534"/>
    </source>
</evidence>
<keyword evidence="2 5" id="KW-0808">Transferase</keyword>
<evidence type="ECO:0000313" key="6">
    <source>
        <dbReference type="Proteomes" id="UP001595685"/>
    </source>
</evidence>
<sequence>MAGAPVDLVRHATASPPPAASSRSVPAAVPTGVPSAVPLPVPVPLAGQAQRPLRIGIVAALRFPVAQPFAGGLEAHTWSLARSLTSAGHHVVMYAHGDSDRSVARVVPVFAPPPLSEAARADIAAPPEHFLWEHRCMQQTMSRLLRDVDRLDLVHNNSLHYLPLAMASLLSTPMVTTLHTPPNPWQEAGAVDGALASRFVAVSADVARRWAGVLGDVEVVGNGVDPTLWPEGPGGGDLVWSGRLVPEKAPHLAVQAARLLGRRVVLAGPVHDQQYFDSQVAPLLGDGARYAGHLGVDELARLVGGASCALVTPCWDEPFGLVAAEAMLCGTPVAAFDRGGLGEVLGGAGGVLAAPDDVADLARAVQEALAMDRSRVRAHALATLSASVMAERYVQVYRAAA</sequence>
<dbReference type="InterPro" id="IPR028098">
    <property type="entry name" value="Glyco_trans_4-like_N"/>
</dbReference>
<dbReference type="InterPro" id="IPR001296">
    <property type="entry name" value="Glyco_trans_1"/>
</dbReference>
<dbReference type="PANTHER" id="PTHR12526">
    <property type="entry name" value="GLYCOSYLTRANSFERASE"/>
    <property type="match status" value="1"/>
</dbReference>
<dbReference type="Pfam" id="PF00534">
    <property type="entry name" value="Glycos_transf_1"/>
    <property type="match status" value="1"/>
</dbReference>
<comment type="caution">
    <text evidence="5">The sequence shown here is derived from an EMBL/GenBank/DDBJ whole genome shotgun (WGS) entry which is preliminary data.</text>
</comment>
<dbReference type="Gene3D" id="3.40.50.2000">
    <property type="entry name" value="Glycogen Phosphorylase B"/>
    <property type="match status" value="2"/>
</dbReference>
<accession>A0ABV7WJQ0</accession>
<dbReference type="EC" id="2.4.-.-" evidence="5"/>
<dbReference type="RefSeq" id="WP_340292924.1">
    <property type="nucleotide sequence ID" value="NZ_JBBEOI010000089.1"/>
</dbReference>
<evidence type="ECO:0000256" key="2">
    <source>
        <dbReference type="ARBA" id="ARBA00022679"/>
    </source>
</evidence>
<dbReference type="PANTHER" id="PTHR12526:SF595">
    <property type="entry name" value="BLL5217 PROTEIN"/>
    <property type="match status" value="1"/>
</dbReference>
<dbReference type="SUPFAM" id="SSF53756">
    <property type="entry name" value="UDP-Glycosyltransferase/glycogen phosphorylase"/>
    <property type="match status" value="1"/>
</dbReference>
<protein>
    <submittedName>
        <fullName evidence="5">Glycosyltransferase</fullName>
        <ecNumber evidence="5">2.4.-.-</ecNumber>
    </submittedName>
</protein>
<feature type="domain" description="Glycosyltransferase subfamily 4-like N-terminal" evidence="4">
    <location>
        <begin position="71"/>
        <end position="227"/>
    </location>
</feature>
<organism evidence="5 6">
    <name type="scientific">Aquipuribacter hungaricus</name>
    <dbReference type="NCBI Taxonomy" id="545624"/>
    <lineage>
        <taxon>Bacteria</taxon>
        <taxon>Bacillati</taxon>
        <taxon>Actinomycetota</taxon>
        <taxon>Actinomycetes</taxon>
        <taxon>Micrococcales</taxon>
        <taxon>Intrasporangiaceae</taxon>
        <taxon>Aquipuribacter</taxon>
    </lineage>
</organism>
<reference evidence="6" key="1">
    <citation type="journal article" date="2019" name="Int. J. Syst. Evol. Microbiol.">
        <title>The Global Catalogue of Microorganisms (GCM) 10K type strain sequencing project: providing services to taxonomists for standard genome sequencing and annotation.</title>
        <authorList>
            <consortium name="The Broad Institute Genomics Platform"/>
            <consortium name="The Broad Institute Genome Sequencing Center for Infectious Disease"/>
            <person name="Wu L."/>
            <person name="Ma J."/>
        </authorList>
    </citation>
    <scope>NUCLEOTIDE SEQUENCE [LARGE SCALE GENOMIC DNA]</scope>
    <source>
        <strain evidence="6">NCAIM B.02333</strain>
    </source>
</reference>
<dbReference type="Proteomes" id="UP001595685">
    <property type="component" value="Unassembled WGS sequence"/>
</dbReference>
<dbReference type="GO" id="GO:0016757">
    <property type="term" value="F:glycosyltransferase activity"/>
    <property type="evidence" value="ECO:0007669"/>
    <property type="project" value="UniProtKB-KW"/>
</dbReference>
<evidence type="ECO:0000259" key="4">
    <source>
        <dbReference type="Pfam" id="PF13439"/>
    </source>
</evidence>
<keyword evidence="1 5" id="KW-0328">Glycosyltransferase</keyword>